<evidence type="ECO:0000313" key="2">
    <source>
        <dbReference type="EMBL" id="KAK1301774.1"/>
    </source>
</evidence>
<evidence type="ECO:0000313" key="3">
    <source>
        <dbReference type="Proteomes" id="UP001180020"/>
    </source>
</evidence>
<accession>A0AAV9DL45</accession>
<evidence type="ECO:0000256" key="1">
    <source>
        <dbReference type="SAM" id="MobiDB-lite"/>
    </source>
</evidence>
<gene>
    <name evidence="2" type="ORF">QJS10_CPB12g01067</name>
</gene>
<feature type="region of interest" description="Disordered" evidence="1">
    <location>
        <begin position="94"/>
        <end position="117"/>
    </location>
</feature>
<sequence length="263" mass="28985">MEGDRTGASASRINRLTSWGRWSTHKLAAMLELDMRSGSRRSRYGVIPLLRLAGTGSAAIESEGHASSEAATTHRTAVAVHVFASGQALGGQNRSHAIAASTSASPPVAGAGSSTKPLREPFSWSPLLRDVLRLDSNGVAKSNRLLKTSVYWRSLYFQFHFAHICHKGQVTPPTWAPREPQLGLWVRLRKARGSDLGLRLWDFNNTKEKINVKNKCLPRVYCSKWVLDADTVFSPCTMEEETMTSLYRVSDCSSTLEPLEGNN</sequence>
<name>A0AAV9DL45_ACOCL</name>
<reference evidence="2" key="2">
    <citation type="submission" date="2023-06" db="EMBL/GenBank/DDBJ databases">
        <authorList>
            <person name="Ma L."/>
            <person name="Liu K.-W."/>
            <person name="Li Z."/>
            <person name="Hsiao Y.-Y."/>
            <person name="Qi Y."/>
            <person name="Fu T."/>
            <person name="Tang G."/>
            <person name="Zhang D."/>
            <person name="Sun W.-H."/>
            <person name="Liu D.-K."/>
            <person name="Li Y."/>
            <person name="Chen G.-Z."/>
            <person name="Liu X.-D."/>
            <person name="Liao X.-Y."/>
            <person name="Jiang Y.-T."/>
            <person name="Yu X."/>
            <person name="Hao Y."/>
            <person name="Huang J."/>
            <person name="Zhao X.-W."/>
            <person name="Ke S."/>
            <person name="Chen Y.-Y."/>
            <person name="Wu W.-L."/>
            <person name="Hsu J.-L."/>
            <person name="Lin Y.-F."/>
            <person name="Huang M.-D."/>
            <person name="Li C.-Y."/>
            <person name="Huang L."/>
            <person name="Wang Z.-W."/>
            <person name="Zhao X."/>
            <person name="Zhong W.-Y."/>
            <person name="Peng D.-H."/>
            <person name="Ahmad S."/>
            <person name="Lan S."/>
            <person name="Zhang J.-S."/>
            <person name="Tsai W.-C."/>
            <person name="Van De Peer Y."/>
            <person name="Liu Z.-J."/>
        </authorList>
    </citation>
    <scope>NUCLEOTIDE SEQUENCE</scope>
    <source>
        <strain evidence="2">CP</strain>
        <tissue evidence="2">Leaves</tissue>
    </source>
</reference>
<organism evidence="2 3">
    <name type="scientific">Acorus calamus</name>
    <name type="common">Sweet flag</name>
    <dbReference type="NCBI Taxonomy" id="4465"/>
    <lineage>
        <taxon>Eukaryota</taxon>
        <taxon>Viridiplantae</taxon>
        <taxon>Streptophyta</taxon>
        <taxon>Embryophyta</taxon>
        <taxon>Tracheophyta</taxon>
        <taxon>Spermatophyta</taxon>
        <taxon>Magnoliopsida</taxon>
        <taxon>Liliopsida</taxon>
        <taxon>Acoraceae</taxon>
        <taxon>Acorus</taxon>
    </lineage>
</organism>
<dbReference type="AlphaFoldDB" id="A0AAV9DL45"/>
<dbReference type="Proteomes" id="UP001180020">
    <property type="component" value="Unassembled WGS sequence"/>
</dbReference>
<comment type="caution">
    <text evidence="2">The sequence shown here is derived from an EMBL/GenBank/DDBJ whole genome shotgun (WGS) entry which is preliminary data.</text>
</comment>
<dbReference type="EMBL" id="JAUJYO010000012">
    <property type="protein sequence ID" value="KAK1301774.1"/>
    <property type="molecule type" value="Genomic_DNA"/>
</dbReference>
<keyword evidence="3" id="KW-1185">Reference proteome</keyword>
<protein>
    <submittedName>
        <fullName evidence="2">Uncharacterized protein</fullName>
    </submittedName>
</protein>
<feature type="compositionally biased region" description="Low complexity" evidence="1">
    <location>
        <begin position="95"/>
        <end position="115"/>
    </location>
</feature>
<proteinExistence type="predicted"/>
<reference evidence="2" key="1">
    <citation type="journal article" date="2023" name="Nat. Commun.">
        <title>Diploid and tetraploid genomes of Acorus and the evolution of monocots.</title>
        <authorList>
            <person name="Ma L."/>
            <person name="Liu K.W."/>
            <person name="Li Z."/>
            <person name="Hsiao Y.Y."/>
            <person name="Qi Y."/>
            <person name="Fu T."/>
            <person name="Tang G.D."/>
            <person name="Zhang D."/>
            <person name="Sun W.H."/>
            <person name="Liu D.K."/>
            <person name="Li Y."/>
            <person name="Chen G.Z."/>
            <person name="Liu X.D."/>
            <person name="Liao X.Y."/>
            <person name="Jiang Y.T."/>
            <person name="Yu X."/>
            <person name="Hao Y."/>
            <person name="Huang J."/>
            <person name="Zhao X.W."/>
            <person name="Ke S."/>
            <person name="Chen Y.Y."/>
            <person name="Wu W.L."/>
            <person name="Hsu J.L."/>
            <person name="Lin Y.F."/>
            <person name="Huang M.D."/>
            <person name="Li C.Y."/>
            <person name="Huang L."/>
            <person name="Wang Z.W."/>
            <person name="Zhao X."/>
            <person name="Zhong W.Y."/>
            <person name="Peng D.H."/>
            <person name="Ahmad S."/>
            <person name="Lan S."/>
            <person name="Zhang J.S."/>
            <person name="Tsai W.C."/>
            <person name="Van de Peer Y."/>
            <person name="Liu Z.J."/>
        </authorList>
    </citation>
    <scope>NUCLEOTIDE SEQUENCE</scope>
    <source>
        <strain evidence="2">CP</strain>
    </source>
</reference>